<dbReference type="OrthoDB" id="10006997at2"/>
<dbReference type="EMBL" id="CYXN01000005">
    <property type="protein sequence ID" value="CUM88173.1"/>
    <property type="molecule type" value="Genomic_DNA"/>
</dbReference>
<dbReference type="RefSeq" id="WP_055185558.1">
    <property type="nucleotide sequence ID" value="NZ_CYXN01000005.1"/>
</dbReference>
<evidence type="ECO:0000313" key="2">
    <source>
        <dbReference type="Proteomes" id="UP000095649"/>
    </source>
</evidence>
<reference evidence="1 2" key="1">
    <citation type="submission" date="2015-09" db="EMBL/GenBank/DDBJ databases">
        <authorList>
            <consortium name="Pathogen Informatics"/>
        </authorList>
    </citation>
    <scope>NUCLEOTIDE SEQUENCE [LARGE SCALE GENOMIC DNA]</scope>
    <source>
        <strain evidence="1 2">2789STDY5834970</strain>
    </source>
</reference>
<sequence length="126" mass="14695">MDDFYKTCRWCRWNKNGECQHSGTFAVDSLKAECRLDDGIIYEAVKEAFSDKTFATLKRNLESELSKKKANLFYQEFLQELEDMQRDWAMAIDNAVSAKINYELEGVNGLSVELADEDSFCCKYWE</sequence>
<name>A0A173SCT7_9FIRM</name>
<evidence type="ECO:0000313" key="1">
    <source>
        <dbReference type="EMBL" id="CUM88173.1"/>
    </source>
</evidence>
<dbReference type="Proteomes" id="UP000095649">
    <property type="component" value="Unassembled WGS sequence"/>
</dbReference>
<proteinExistence type="predicted"/>
<dbReference type="AlphaFoldDB" id="A0A173SCT7"/>
<protein>
    <submittedName>
        <fullName evidence="1">Uncharacterized protein</fullName>
    </submittedName>
</protein>
<organism evidence="1 2">
    <name type="scientific">Faecalibacterium prausnitzii</name>
    <dbReference type="NCBI Taxonomy" id="853"/>
    <lineage>
        <taxon>Bacteria</taxon>
        <taxon>Bacillati</taxon>
        <taxon>Bacillota</taxon>
        <taxon>Clostridia</taxon>
        <taxon>Eubacteriales</taxon>
        <taxon>Oscillospiraceae</taxon>
        <taxon>Faecalibacterium</taxon>
    </lineage>
</organism>
<accession>A0A173SCT7</accession>
<gene>
    <name evidence="1" type="ORF">ERS852582_00949</name>
</gene>